<evidence type="ECO:0000256" key="10">
    <source>
        <dbReference type="ARBA" id="ARBA00041760"/>
    </source>
</evidence>
<dbReference type="OrthoDB" id="10268011at2759"/>
<dbReference type="RefSeq" id="XP_011396748.1">
    <property type="nucleotide sequence ID" value="XM_011398446.1"/>
</dbReference>
<evidence type="ECO:0000256" key="11">
    <source>
        <dbReference type="ARBA" id="ARBA00047635"/>
    </source>
</evidence>
<dbReference type="KEGG" id="apro:F751_6838"/>
<keyword evidence="2" id="KW-0479">Metal-binding</keyword>
<dbReference type="GO" id="GO:0003723">
    <property type="term" value="F:RNA binding"/>
    <property type="evidence" value="ECO:0007669"/>
    <property type="project" value="InterPro"/>
</dbReference>
<evidence type="ECO:0000256" key="12">
    <source>
        <dbReference type="SAM" id="MobiDB-lite"/>
    </source>
</evidence>
<keyword evidence="3" id="KW-0378">Hydrolase</keyword>
<keyword evidence="1" id="KW-0819">tRNA processing</keyword>
<reference evidence="14 15" key="1">
    <citation type="journal article" date="2014" name="BMC Genomics">
        <title>Oil accumulation mechanisms of the oleaginous microalga Chlorella protothecoides revealed through its genome, transcriptomes, and proteomes.</title>
        <authorList>
            <person name="Gao C."/>
            <person name="Wang Y."/>
            <person name="Shen Y."/>
            <person name="Yan D."/>
            <person name="He X."/>
            <person name="Dai J."/>
            <person name="Wu Q."/>
        </authorList>
    </citation>
    <scope>NUCLEOTIDE SEQUENCE [LARGE SCALE GENOMIC DNA]</scope>
    <source>
        <strain evidence="14 15">0710</strain>
    </source>
</reference>
<dbReference type="EC" id="3.5.4.34" evidence="8"/>
<evidence type="ECO:0000256" key="7">
    <source>
        <dbReference type="ARBA" id="ARBA00038326"/>
    </source>
</evidence>
<evidence type="ECO:0000256" key="1">
    <source>
        <dbReference type="ARBA" id="ARBA00022694"/>
    </source>
</evidence>
<dbReference type="AlphaFoldDB" id="A0A087SDR6"/>
<comment type="catalytic activity">
    <reaction evidence="11">
        <text>adenosine(37) in tRNA(Ala) + H2O + H(+) = inosine(37) in tRNA(Ala) + NH4(+)</text>
        <dbReference type="Rhea" id="RHEA:50968"/>
        <dbReference type="Rhea" id="RHEA-COMP:12855"/>
        <dbReference type="Rhea" id="RHEA-COMP:12856"/>
        <dbReference type="ChEBI" id="CHEBI:15377"/>
        <dbReference type="ChEBI" id="CHEBI:15378"/>
        <dbReference type="ChEBI" id="CHEBI:28938"/>
        <dbReference type="ChEBI" id="CHEBI:74411"/>
        <dbReference type="ChEBI" id="CHEBI:82852"/>
        <dbReference type="EC" id="3.5.4.34"/>
    </reaction>
</comment>
<evidence type="ECO:0000256" key="5">
    <source>
        <dbReference type="ARBA" id="ARBA00037026"/>
    </source>
</evidence>
<evidence type="ECO:0000313" key="14">
    <source>
        <dbReference type="EMBL" id="KFM23870.1"/>
    </source>
</evidence>
<comment type="similarity">
    <text evidence="7">Belongs to the ADAT1 family.</text>
</comment>
<evidence type="ECO:0000256" key="2">
    <source>
        <dbReference type="ARBA" id="ARBA00022723"/>
    </source>
</evidence>
<accession>A0A087SDR6</accession>
<dbReference type="GO" id="GO:0046872">
    <property type="term" value="F:metal ion binding"/>
    <property type="evidence" value="ECO:0007669"/>
    <property type="project" value="UniProtKB-KW"/>
</dbReference>
<evidence type="ECO:0000256" key="9">
    <source>
        <dbReference type="ARBA" id="ARBA00040502"/>
    </source>
</evidence>
<gene>
    <name evidence="14" type="ORF">F751_6838</name>
</gene>
<dbReference type="GeneID" id="23618229"/>
<protein>
    <recommendedName>
        <fullName evidence="9">tRNA-specific adenosine deaminase 1</fullName>
        <ecNumber evidence="8">3.5.4.34</ecNumber>
    </recommendedName>
    <alternativeName>
        <fullName evidence="10">tRNA-specific adenosine-37 deaminase</fullName>
    </alternativeName>
</protein>
<dbReference type="PANTHER" id="PTHR46516:SF1">
    <property type="entry name" value="TRNA-SPECIFIC ADENOSINE DEAMINASE 1"/>
    <property type="match status" value="1"/>
</dbReference>
<dbReference type="GO" id="GO:0008033">
    <property type="term" value="P:tRNA processing"/>
    <property type="evidence" value="ECO:0007669"/>
    <property type="project" value="UniProtKB-KW"/>
</dbReference>
<evidence type="ECO:0000256" key="8">
    <source>
        <dbReference type="ARBA" id="ARBA00038940"/>
    </source>
</evidence>
<organism evidence="14 15">
    <name type="scientific">Auxenochlorella protothecoides</name>
    <name type="common">Green microalga</name>
    <name type="synonym">Chlorella protothecoides</name>
    <dbReference type="NCBI Taxonomy" id="3075"/>
    <lineage>
        <taxon>Eukaryota</taxon>
        <taxon>Viridiplantae</taxon>
        <taxon>Chlorophyta</taxon>
        <taxon>core chlorophytes</taxon>
        <taxon>Trebouxiophyceae</taxon>
        <taxon>Chlorellales</taxon>
        <taxon>Chlorellaceae</taxon>
        <taxon>Auxenochlorella</taxon>
    </lineage>
</organism>
<feature type="region of interest" description="Disordered" evidence="12">
    <location>
        <begin position="218"/>
        <end position="250"/>
    </location>
</feature>
<proteinExistence type="inferred from homology"/>
<keyword evidence="4" id="KW-0862">Zinc</keyword>
<comment type="function">
    <text evidence="6">Specifically deaminates adenosine-37 to inosine in tRNA-Ala.</text>
</comment>
<name>A0A087SDR6_AUXPR</name>
<dbReference type="SMART" id="SM00552">
    <property type="entry name" value="ADEAMc"/>
    <property type="match status" value="1"/>
</dbReference>
<dbReference type="STRING" id="3075.A0A087SDR6"/>
<dbReference type="PROSITE" id="PS50141">
    <property type="entry name" value="A_DEAMIN_EDITASE"/>
    <property type="match status" value="1"/>
</dbReference>
<evidence type="ECO:0000256" key="6">
    <source>
        <dbReference type="ARBA" id="ARBA00037784"/>
    </source>
</evidence>
<feature type="region of interest" description="Disordered" evidence="12">
    <location>
        <begin position="150"/>
        <end position="203"/>
    </location>
</feature>
<comment type="cofactor">
    <cofactor evidence="5">
        <name>1D-myo-inositol hexakisphosphate</name>
        <dbReference type="ChEBI" id="CHEBI:58130"/>
    </cofactor>
</comment>
<dbReference type="InterPro" id="IPR002466">
    <property type="entry name" value="A_deamin"/>
</dbReference>
<dbReference type="eggNOG" id="KOG2777">
    <property type="taxonomic scope" value="Eukaryota"/>
</dbReference>
<evidence type="ECO:0000259" key="13">
    <source>
        <dbReference type="PROSITE" id="PS50141"/>
    </source>
</evidence>
<dbReference type="GO" id="GO:0043829">
    <property type="term" value="F:tRNA-specific adenosine-37 deaminase activity"/>
    <property type="evidence" value="ECO:0007669"/>
    <property type="project" value="UniProtKB-EC"/>
</dbReference>
<dbReference type="Proteomes" id="UP000028924">
    <property type="component" value="Unassembled WGS sequence"/>
</dbReference>
<feature type="domain" description="A to I editase" evidence="13">
    <location>
        <begin position="53"/>
        <end position="284"/>
    </location>
</feature>
<dbReference type="PANTHER" id="PTHR46516">
    <property type="entry name" value="TRNA-SPECIFIC ADENOSINE DEAMINASE 1"/>
    <property type="match status" value="1"/>
</dbReference>
<evidence type="ECO:0000256" key="3">
    <source>
        <dbReference type="ARBA" id="ARBA00022801"/>
    </source>
</evidence>
<evidence type="ECO:0000256" key="4">
    <source>
        <dbReference type="ARBA" id="ARBA00022833"/>
    </source>
</evidence>
<dbReference type="Pfam" id="PF02137">
    <property type="entry name" value="A_deamin"/>
    <property type="match status" value="1"/>
</dbReference>
<sequence>MLPSPQAVAGAALDCFAALPRTGKPQAHEHTVLAAIVLSTPTPHCPPTLCVAALATGTKCLGASARDPGGAALNDCHAEVLARRAFLLFLHAHARDLGSQGAVNPLCRDEEGGGGCGAPRLRLRPGVGVHLYVSQPPCGDACVHDADGREAAHGSAGGTLGEARSQENAASASDDREVLGKTGCTLNDKHKQDDPSPTRTLPRTGAKLLGLESQEQALGAAPATIPEPHTRAQASGHLRRKPGRGEGTLSMSCSDKLARWRLLGLQGGLWSRLLAAPLALESVTGLTGVLGLRSGHKRKLGEGIRPSAASAASRLRLGRSFVDLLRLLQAGGAGEDAAGVQRAGDPELPGAATMVSGPRLALLSYGEVKARCGVEYYERWAGLRRHAFFEHWIPKPPAELHLNVSGLSL</sequence>
<dbReference type="EMBL" id="KL662101">
    <property type="protein sequence ID" value="KFM23870.1"/>
    <property type="molecule type" value="Genomic_DNA"/>
</dbReference>
<keyword evidence="15" id="KW-1185">Reference proteome</keyword>
<feature type="compositionally biased region" description="Basic and acidic residues" evidence="12">
    <location>
        <begin position="187"/>
        <end position="196"/>
    </location>
</feature>
<evidence type="ECO:0000313" key="15">
    <source>
        <dbReference type="Proteomes" id="UP000028924"/>
    </source>
</evidence>